<name>A0AAV5V618_9BILA</name>
<feature type="compositionally biased region" description="Basic and acidic residues" evidence="2">
    <location>
        <begin position="322"/>
        <end position="409"/>
    </location>
</feature>
<dbReference type="InterPro" id="IPR008962">
    <property type="entry name" value="PapD-like_sf"/>
</dbReference>
<accession>A0AAV5V618</accession>
<dbReference type="AlphaFoldDB" id="A0AAV5V618"/>
<feature type="domain" description="MSP" evidence="3">
    <location>
        <begin position="25"/>
        <end position="141"/>
    </location>
</feature>
<evidence type="ECO:0000259" key="3">
    <source>
        <dbReference type="PROSITE" id="PS50202"/>
    </source>
</evidence>
<feature type="compositionally biased region" description="Basic and acidic residues" evidence="2">
    <location>
        <begin position="185"/>
        <end position="206"/>
    </location>
</feature>
<dbReference type="Pfam" id="PF00635">
    <property type="entry name" value="Motile_Sperm"/>
    <property type="match status" value="1"/>
</dbReference>
<evidence type="ECO:0000313" key="5">
    <source>
        <dbReference type="Proteomes" id="UP001432322"/>
    </source>
</evidence>
<feature type="region of interest" description="Disordered" evidence="2">
    <location>
        <begin position="156"/>
        <end position="433"/>
    </location>
</feature>
<gene>
    <name evidence="4" type="ORF">PFISCL1PPCAC_5020</name>
</gene>
<feature type="non-terminal residue" evidence="4">
    <location>
        <position position="1"/>
    </location>
</feature>
<feature type="compositionally biased region" description="Low complexity" evidence="2">
    <location>
        <begin position="247"/>
        <end position="263"/>
    </location>
</feature>
<dbReference type="SUPFAM" id="SSF49354">
    <property type="entry name" value="PapD-like"/>
    <property type="match status" value="1"/>
</dbReference>
<dbReference type="InterPro" id="IPR000535">
    <property type="entry name" value="MSP_dom"/>
</dbReference>
<dbReference type="Proteomes" id="UP001432322">
    <property type="component" value="Unassembled WGS sequence"/>
</dbReference>
<dbReference type="InterPro" id="IPR013783">
    <property type="entry name" value="Ig-like_fold"/>
</dbReference>
<dbReference type="PANTHER" id="PTHR21513">
    <property type="entry name" value="MAJOR SPERM PROTEIN"/>
    <property type="match status" value="1"/>
</dbReference>
<organism evidence="4 5">
    <name type="scientific">Pristionchus fissidentatus</name>
    <dbReference type="NCBI Taxonomy" id="1538716"/>
    <lineage>
        <taxon>Eukaryota</taxon>
        <taxon>Metazoa</taxon>
        <taxon>Ecdysozoa</taxon>
        <taxon>Nematoda</taxon>
        <taxon>Chromadorea</taxon>
        <taxon>Rhabditida</taxon>
        <taxon>Rhabditina</taxon>
        <taxon>Diplogasteromorpha</taxon>
        <taxon>Diplogasteroidea</taxon>
        <taxon>Neodiplogasteridae</taxon>
        <taxon>Pristionchus</taxon>
    </lineage>
</organism>
<dbReference type="Gene3D" id="2.60.40.10">
    <property type="entry name" value="Immunoglobulins"/>
    <property type="match status" value="1"/>
</dbReference>
<dbReference type="PANTHER" id="PTHR21513:SF19">
    <property type="entry name" value="MAJOR SPERM PROTEIN"/>
    <property type="match status" value="1"/>
</dbReference>
<keyword evidence="1" id="KW-0206">Cytoskeleton</keyword>
<comment type="function">
    <text evidence="1">Central component in molecular interactions underlying sperm crawling. Forms an extensive filament system that extends from sperm villipoda, along the leading edge of the pseudopod.</text>
</comment>
<sequence length="445" mass="50698">LHSEWSTMSAISETHKERDGRSVLHAAVNPDTLLFTYAKDKHVLSFVVENTGDATQIFKIKTTASYLYRIRPVYFKLPVQERQEVNITYKGTDAGPIPMSGKDRITIVFAHALDAKKPTTELWEMHRPYANLSYAESREYVRVQFVDANGKLVVSDKRSQSGAAPPRSITMRPEPPVVAPQGKRTSGEKETDEKSNKSSDPSDYRNLELQNLFADIEEADPPSQVATAQLRSGTPRSAGTPKTARTQQSRLSRSPSPNSLLQQRDNNNNRKSPAQRGRSRDPIESILTSASKDAKAIVYVQYGKGGRSRNDDEGSTYEDEESRAKDEDSKVNDESTKRKKKAKEEDTRKRDDDTRREELLRKKNEETRKREDEERRKDDEEKKKKEDAEADEKSREAAKHTSNEEVQKQEDEENRPVIVTPRRRKLGPDGKYIDDISTSRLFVRS</sequence>
<proteinExistence type="predicted"/>
<evidence type="ECO:0000313" key="4">
    <source>
        <dbReference type="EMBL" id="GMT13723.1"/>
    </source>
</evidence>
<evidence type="ECO:0000256" key="1">
    <source>
        <dbReference type="RuleBase" id="RU003425"/>
    </source>
</evidence>
<evidence type="ECO:0000256" key="2">
    <source>
        <dbReference type="SAM" id="MobiDB-lite"/>
    </source>
</evidence>
<dbReference type="PROSITE" id="PS50202">
    <property type="entry name" value="MSP"/>
    <property type="match status" value="1"/>
</dbReference>
<keyword evidence="5" id="KW-1185">Reference proteome</keyword>
<comment type="caution">
    <text evidence="4">The sequence shown here is derived from an EMBL/GenBank/DDBJ whole genome shotgun (WGS) entry which is preliminary data.</text>
</comment>
<feature type="compositionally biased region" description="Polar residues" evidence="2">
    <location>
        <begin position="224"/>
        <end position="237"/>
    </location>
</feature>
<keyword evidence="1" id="KW-0963">Cytoplasm</keyword>
<reference evidence="4" key="1">
    <citation type="submission" date="2023-10" db="EMBL/GenBank/DDBJ databases">
        <title>Genome assembly of Pristionchus species.</title>
        <authorList>
            <person name="Yoshida K."/>
            <person name="Sommer R.J."/>
        </authorList>
    </citation>
    <scope>NUCLEOTIDE SEQUENCE</scope>
    <source>
        <strain evidence="4">RS5133</strain>
    </source>
</reference>
<dbReference type="EMBL" id="BTSY01000002">
    <property type="protein sequence ID" value="GMT13723.1"/>
    <property type="molecule type" value="Genomic_DNA"/>
</dbReference>
<protein>
    <recommendedName>
        <fullName evidence="1">Major sperm protein</fullName>
    </recommendedName>
</protein>